<dbReference type="InterPro" id="IPR001460">
    <property type="entry name" value="PCN-bd_Tpept"/>
</dbReference>
<comment type="pathway">
    <text evidence="16">Cell wall biogenesis; peptidoglycan biosynthesis.</text>
</comment>
<evidence type="ECO:0000256" key="1">
    <source>
        <dbReference type="ARBA" id="ARBA00004370"/>
    </source>
</evidence>
<dbReference type="InterPro" id="IPR037532">
    <property type="entry name" value="FtsI_transpept"/>
</dbReference>
<dbReference type="Proteomes" id="UP000297839">
    <property type="component" value="Unassembled WGS sequence"/>
</dbReference>
<dbReference type="HAMAP" id="MF_02080">
    <property type="entry name" value="FtsI_transpept"/>
    <property type="match status" value="1"/>
</dbReference>
<evidence type="ECO:0000256" key="15">
    <source>
        <dbReference type="ARBA" id="ARBA00023316"/>
    </source>
</evidence>
<comment type="subcellular location">
    <subcellularLocation>
        <location evidence="1">Membrane</location>
    </subcellularLocation>
</comment>
<dbReference type="SUPFAM" id="SSF56601">
    <property type="entry name" value="beta-lactamase/transpeptidase-like"/>
    <property type="match status" value="1"/>
</dbReference>
<keyword evidence="4 16" id="KW-0132">Cell division</keyword>
<dbReference type="InterPro" id="IPR005311">
    <property type="entry name" value="PBP_dimer"/>
</dbReference>
<dbReference type="GO" id="GO:0005886">
    <property type="term" value="C:plasma membrane"/>
    <property type="evidence" value="ECO:0007669"/>
    <property type="project" value="UniProtKB-UniRule"/>
</dbReference>
<dbReference type="Gene3D" id="1.10.150.770">
    <property type="match status" value="1"/>
</dbReference>
<evidence type="ECO:0000256" key="6">
    <source>
        <dbReference type="ARBA" id="ARBA00022670"/>
    </source>
</evidence>
<dbReference type="InterPro" id="IPR012338">
    <property type="entry name" value="Beta-lactam/transpept-like"/>
</dbReference>
<dbReference type="InterPro" id="IPR050515">
    <property type="entry name" value="Beta-lactam/transpept"/>
</dbReference>
<evidence type="ECO:0000313" key="19">
    <source>
        <dbReference type="EMBL" id="TFY98855.1"/>
    </source>
</evidence>
<dbReference type="GO" id="GO:0008955">
    <property type="term" value="F:peptidoglycan glycosyltransferase activity"/>
    <property type="evidence" value="ECO:0007669"/>
    <property type="project" value="InterPro"/>
</dbReference>
<comment type="caution">
    <text evidence="19">The sequence shown here is derived from an EMBL/GenBank/DDBJ whole genome shotgun (WGS) entry which is preliminary data.</text>
</comment>
<dbReference type="GO" id="GO:0009002">
    <property type="term" value="F:serine-type D-Ala-D-Ala carboxypeptidase activity"/>
    <property type="evidence" value="ECO:0007669"/>
    <property type="project" value="UniProtKB-UniRule"/>
</dbReference>
<dbReference type="GO" id="GO:0009252">
    <property type="term" value="P:peptidoglycan biosynthetic process"/>
    <property type="evidence" value="ECO:0007669"/>
    <property type="project" value="UniProtKB-UniRule"/>
</dbReference>
<keyword evidence="14 16" id="KW-0131">Cell cycle</keyword>
<evidence type="ECO:0000256" key="4">
    <source>
        <dbReference type="ARBA" id="ARBA00022618"/>
    </source>
</evidence>
<feature type="domain" description="Penicillin-binding protein transpeptidase" evidence="17">
    <location>
        <begin position="253"/>
        <end position="548"/>
    </location>
</feature>
<keyword evidence="8 16" id="KW-0378">Hydrolase</keyword>
<protein>
    <recommendedName>
        <fullName evidence="16">Peptidoglycan D,D-transpeptidase FtsI</fullName>
        <ecNumber evidence="16">3.4.16.4</ecNumber>
    </recommendedName>
    <alternativeName>
        <fullName evidence="16">Penicillin-binding protein 3</fullName>
        <shortName evidence="16">PBP-3</shortName>
    </alternativeName>
</protein>
<comment type="similarity">
    <text evidence="16">Belongs to the transpeptidase family. FtsI subfamily.</text>
</comment>
<evidence type="ECO:0000256" key="2">
    <source>
        <dbReference type="ARBA" id="ARBA00022475"/>
    </source>
</evidence>
<keyword evidence="20" id="KW-1185">Reference proteome</keyword>
<comment type="function">
    <text evidence="16">Catalyzes cross-linking of the peptidoglycan cell wall at the division septum.</text>
</comment>
<dbReference type="RefSeq" id="WP_135250574.1">
    <property type="nucleotide sequence ID" value="NZ_SMLK01000005.1"/>
</dbReference>
<evidence type="ECO:0000259" key="17">
    <source>
        <dbReference type="Pfam" id="PF00905"/>
    </source>
</evidence>
<dbReference type="Pfam" id="PF03717">
    <property type="entry name" value="PBP_dimer"/>
    <property type="match status" value="1"/>
</dbReference>
<gene>
    <name evidence="16" type="primary">ftsI</name>
    <name evidence="19" type="ORF">EZ216_14885</name>
</gene>
<dbReference type="SUPFAM" id="SSF56519">
    <property type="entry name" value="Penicillin binding protein dimerisation domain"/>
    <property type="match status" value="1"/>
</dbReference>
<dbReference type="GO" id="GO:0000917">
    <property type="term" value="P:division septum assembly"/>
    <property type="evidence" value="ECO:0007669"/>
    <property type="project" value="UniProtKB-KW"/>
</dbReference>
<evidence type="ECO:0000256" key="12">
    <source>
        <dbReference type="ARBA" id="ARBA00023136"/>
    </source>
</evidence>
<keyword evidence="2 16" id="KW-1003">Cell membrane</keyword>
<keyword evidence="6 16" id="KW-0645">Protease</keyword>
<reference evidence="19 20" key="1">
    <citation type="submission" date="2019-03" db="EMBL/GenBank/DDBJ databases">
        <title>Ramlibacter sp. 18x22-1, whole genome shotgun sequence.</title>
        <authorList>
            <person name="Zhang X."/>
            <person name="Feng G."/>
            <person name="Zhu H."/>
        </authorList>
    </citation>
    <scope>NUCLEOTIDE SEQUENCE [LARGE SCALE GENOMIC DNA]</scope>
    <source>
        <strain evidence="19 20">18x22-1</strain>
    </source>
</reference>
<dbReference type="InterPro" id="IPR036138">
    <property type="entry name" value="PBP_dimer_sf"/>
</dbReference>
<evidence type="ECO:0000313" key="20">
    <source>
        <dbReference type="Proteomes" id="UP000297839"/>
    </source>
</evidence>
<dbReference type="Pfam" id="PF00905">
    <property type="entry name" value="Transpeptidase"/>
    <property type="match status" value="1"/>
</dbReference>
<evidence type="ECO:0000256" key="11">
    <source>
        <dbReference type="ARBA" id="ARBA00022989"/>
    </source>
</evidence>
<comment type="catalytic activity">
    <reaction evidence="16">
        <text>Preferential cleavage: (Ac)2-L-Lys-D-Ala-|-D-Ala. Also transpeptidation of peptidyl-alanyl moieties that are N-acyl substituents of D-alanine.</text>
        <dbReference type="EC" id="3.4.16.4"/>
    </reaction>
</comment>
<dbReference type="Gene3D" id="3.30.450.330">
    <property type="match status" value="1"/>
</dbReference>
<dbReference type="GO" id="GO:0071555">
    <property type="term" value="P:cell wall organization"/>
    <property type="evidence" value="ECO:0007669"/>
    <property type="project" value="UniProtKB-KW"/>
</dbReference>
<evidence type="ECO:0000256" key="8">
    <source>
        <dbReference type="ARBA" id="ARBA00022801"/>
    </source>
</evidence>
<feature type="domain" description="Penicillin-binding protein dimerisation" evidence="18">
    <location>
        <begin position="65"/>
        <end position="212"/>
    </location>
</feature>
<accession>A0A4Z0BHR4</accession>
<keyword evidence="12 16" id="KW-0472">Membrane</keyword>
<keyword evidence="3 16" id="KW-0997">Cell inner membrane</keyword>
<dbReference type="OrthoDB" id="9789078at2"/>
<dbReference type="Gene3D" id="3.90.1310.10">
    <property type="entry name" value="Penicillin-binding protein 2a (Domain 2)"/>
    <property type="match status" value="1"/>
</dbReference>
<keyword evidence="9 16" id="KW-0133">Cell shape</keyword>
<keyword evidence="15 16" id="KW-0961">Cell wall biogenesis/degradation</keyword>
<dbReference type="GO" id="GO:0043093">
    <property type="term" value="P:FtsZ-dependent cytokinesis"/>
    <property type="evidence" value="ECO:0007669"/>
    <property type="project" value="UniProtKB-UniRule"/>
</dbReference>
<keyword evidence="7 16" id="KW-0812">Transmembrane</keyword>
<evidence type="ECO:0000256" key="14">
    <source>
        <dbReference type="ARBA" id="ARBA00023306"/>
    </source>
</evidence>
<keyword evidence="13 16" id="KW-0717">Septation</keyword>
<evidence type="ECO:0000256" key="16">
    <source>
        <dbReference type="HAMAP-Rule" id="MF_02080"/>
    </source>
</evidence>
<name>A0A4Z0BHR4_9BURK</name>
<keyword evidence="5 16" id="KW-0121">Carboxypeptidase</keyword>
<dbReference type="UniPathway" id="UPA00219"/>
<dbReference type="EC" id="3.4.16.4" evidence="16"/>
<dbReference type="GO" id="GO:0006508">
    <property type="term" value="P:proteolysis"/>
    <property type="evidence" value="ECO:0007669"/>
    <property type="project" value="UniProtKB-KW"/>
</dbReference>
<evidence type="ECO:0000256" key="13">
    <source>
        <dbReference type="ARBA" id="ARBA00023210"/>
    </source>
</evidence>
<dbReference type="Gene3D" id="3.40.710.10">
    <property type="entry name" value="DD-peptidase/beta-lactamase superfamily"/>
    <property type="match status" value="1"/>
</dbReference>
<organism evidence="19 20">
    <name type="scientific">Ramlibacter humi</name>
    <dbReference type="NCBI Taxonomy" id="2530451"/>
    <lineage>
        <taxon>Bacteria</taxon>
        <taxon>Pseudomonadati</taxon>
        <taxon>Pseudomonadota</taxon>
        <taxon>Betaproteobacteria</taxon>
        <taxon>Burkholderiales</taxon>
        <taxon>Comamonadaceae</taxon>
        <taxon>Ramlibacter</taxon>
    </lineage>
</organism>
<evidence type="ECO:0000256" key="5">
    <source>
        <dbReference type="ARBA" id="ARBA00022645"/>
    </source>
</evidence>
<keyword evidence="11 16" id="KW-1133">Transmembrane helix</keyword>
<evidence type="ECO:0000256" key="7">
    <source>
        <dbReference type="ARBA" id="ARBA00022692"/>
    </source>
</evidence>
<dbReference type="GO" id="GO:0008360">
    <property type="term" value="P:regulation of cell shape"/>
    <property type="evidence" value="ECO:0007669"/>
    <property type="project" value="UniProtKB-KW"/>
</dbReference>
<dbReference type="AlphaFoldDB" id="A0A4Z0BHR4"/>
<dbReference type="PANTHER" id="PTHR30627:SF1">
    <property type="entry name" value="PEPTIDOGLYCAN D,D-TRANSPEPTIDASE FTSI"/>
    <property type="match status" value="1"/>
</dbReference>
<dbReference type="PANTHER" id="PTHR30627">
    <property type="entry name" value="PEPTIDOGLYCAN D,D-TRANSPEPTIDASE"/>
    <property type="match status" value="1"/>
</dbReference>
<evidence type="ECO:0000259" key="18">
    <source>
        <dbReference type="Pfam" id="PF03717"/>
    </source>
</evidence>
<dbReference type="GO" id="GO:0008658">
    <property type="term" value="F:penicillin binding"/>
    <property type="evidence" value="ECO:0007669"/>
    <property type="project" value="InterPro"/>
</dbReference>
<dbReference type="EMBL" id="SMLK01000005">
    <property type="protein sequence ID" value="TFY98855.1"/>
    <property type="molecule type" value="Genomic_DNA"/>
</dbReference>
<feature type="active site" description="Acyl-ester intermediate" evidence="16">
    <location>
        <position position="300"/>
    </location>
</feature>
<evidence type="ECO:0000256" key="9">
    <source>
        <dbReference type="ARBA" id="ARBA00022960"/>
    </source>
</evidence>
<evidence type="ECO:0000256" key="10">
    <source>
        <dbReference type="ARBA" id="ARBA00022984"/>
    </source>
</evidence>
<keyword evidence="10 16" id="KW-0573">Peptidoglycan synthesis</keyword>
<evidence type="ECO:0000256" key="3">
    <source>
        <dbReference type="ARBA" id="ARBA00022519"/>
    </source>
</evidence>
<proteinExistence type="inferred from homology"/>
<sequence length="577" mass="62563">MTKSVLYTSSPLLASKTPVWRSKFIVGGLALGFAALAGRAAWVQVFGNDFFRKQGEVRFVRTLELPANRGRILDRNGLLLAASVPSPSIWAIPEDVERDKAKLTQLAKLLGMTYADLDKKLQDEDKTFVWLKRQVDEPVAKEVAALGIKGIYQRKEYKRQYPEGEAAAHVVGFTNVEDNGQEGIELAFNKDLAGRAGSRRVIKDRLGRIVEDVGEQVPPVEGRDLQLSIDSKIQFFAYQKLRDAVVANKAKAGSVVVLDAQSGEVLALANYPSYSPADRHNLTGAQLRNRALTDTFEPGSTMKPLVVSLALDKGIVTPETPIQTAPGRITISGSTVGDAHPQGLLTVSQVIQKSSNVGTVKIAMQLPAHDMWDIFSQVGLGQRPQVPFPGAVSGRLRPWKTWRPIEQATMAYGYGLSASLFQLAHAYTVFARDGELVPVTLLKTGGPVRGVRVIEAEHAQAVRQMLHMVVGPGGTAPKAQTMGYTVGGKTGTAHKQEGRGYAEKKYRGFFVGIAPIEQPRIVVAVMIDEPSAGKYFGGDVAAPVFSDTVSQTLRMLGVQPDVNVKPQVVVDAVEESF</sequence>